<evidence type="ECO:0000256" key="1">
    <source>
        <dbReference type="ARBA" id="ARBA00022573"/>
    </source>
</evidence>
<dbReference type="GO" id="GO:0032259">
    <property type="term" value="P:methylation"/>
    <property type="evidence" value="ECO:0007669"/>
    <property type="project" value="UniProtKB-KW"/>
</dbReference>
<dbReference type="GO" id="GO:0019251">
    <property type="term" value="P:anaerobic cobalamin biosynthetic process"/>
    <property type="evidence" value="ECO:0007669"/>
    <property type="project" value="UniProtKB-UniRule"/>
</dbReference>
<reference evidence="6 7" key="1">
    <citation type="submission" date="2018-11" db="EMBL/GenBank/DDBJ databases">
        <title>Genomic Encyclopedia of Type Strains, Phase IV (KMG-IV): sequencing the most valuable type-strain genomes for metagenomic binning, comparative biology and taxonomic classification.</title>
        <authorList>
            <person name="Goeker M."/>
        </authorList>
    </citation>
    <scope>NUCLEOTIDE SEQUENCE [LARGE SCALE GENOMIC DNA]</scope>
    <source>
        <strain evidence="6 7">DSM 100316</strain>
    </source>
</reference>
<dbReference type="SUPFAM" id="SSF111342">
    <property type="entry name" value="CbiD-like"/>
    <property type="match status" value="1"/>
</dbReference>
<keyword evidence="2 5" id="KW-0489">Methyltransferase</keyword>
<keyword evidence="7" id="KW-1185">Reference proteome</keyword>
<name>A0A3N2DYN0_9GAMM</name>
<dbReference type="InterPro" id="IPR036074">
    <property type="entry name" value="CbiD_sf"/>
</dbReference>
<dbReference type="InterPro" id="IPR002748">
    <property type="entry name" value="CbiD"/>
</dbReference>
<evidence type="ECO:0000256" key="3">
    <source>
        <dbReference type="ARBA" id="ARBA00022679"/>
    </source>
</evidence>
<keyword evidence="1 5" id="KW-0169">Cobalamin biosynthesis</keyword>
<dbReference type="PANTHER" id="PTHR35863">
    <property type="entry name" value="COBALT-PRECORRIN-5B C(1)-METHYLTRANSFERASE"/>
    <property type="match status" value="1"/>
</dbReference>
<dbReference type="UniPathway" id="UPA00148">
    <property type="reaction ID" value="UER00227"/>
</dbReference>
<keyword evidence="4 5" id="KW-0949">S-adenosyl-L-methionine</keyword>
<evidence type="ECO:0000313" key="7">
    <source>
        <dbReference type="Proteomes" id="UP000275394"/>
    </source>
</evidence>
<dbReference type="Proteomes" id="UP000275394">
    <property type="component" value="Unassembled WGS sequence"/>
</dbReference>
<dbReference type="EMBL" id="RKHR01000003">
    <property type="protein sequence ID" value="ROS04894.1"/>
    <property type="molecule type" value="Genomic_DNA"/>
</dbReference>
<dbReference type="PIRSF" id="PIRSF026782">
    <property type="entry name" value="CbiD"/>
    <property type="match status" value="1"/>
</dbReference>
<comment type="similarity">
    <text evidence="5">Belongs to the CbiD family.</text>
</comment>
<evidence type="ECO:0000256" key="2">
    <source>
        <dbReference type="ARBA" id="ARBA00022603"/>
    </source>
</evidence>
<comment type="function">
    <text evidence="5">Catalyzes the methylation of C-1 in cobalt-precorrin-5B to form cobalt-precorrin-6A.</text>
</comment>
<organism evidence="6 7">
    <name type="scientific">Sinobacterium caligoides</name>
    <dbReference type="NCBI Taxonomy" id="933926"/>
    <lineage>
        <taxon>Bacteria</taxon>
        <taxon>Pseudomonadati</taxon>
        <taxon>Pseudomonadota</taxon>
        <taxon>Gammaproteobacteria</taxon>
        <taxon>Cellvibrionales</taxon>
        <taxon>Spongiibacteraceae</taxon>
        <taxon>Sinobacterium</taxon>
    </lineage>
</organism>
<sequence>MWPESTEQPRPLRSGLTTGCCATACCVAAANALLAEQRQSTVTVTLPRGRDVELNITTLQQHLGRVTTTTIKDAGDDPDVTHGAEVFVSLSLRSEKGVAFTAAEGVGTVTREGLLLAVGEPAINPVPRQMMREHLQVIAARHGYSGGFVVAVGVVGGDQLALKTMNPRLGIVGGLSILGTTGVVRPFSCSAYIASIMQGIDVANANGISHVAATTGSSSEAAIRGFYGLGDMALIEMGDFVGAVLKHMKRVPIPRLTLCGGFGKLTKLANGKLDLNSRASSIDFEQLRVIAAAEGASAYLQEKIVSANTTVEVLALCDKEEVDIVRPVCRQAQQVAQKIVPLRVLVEVFAINRRGDIIGCSEGAA</sequence>
<comment type="catalytic activity">
    <reaction evidence="5">
        <text>Co-precorrin-5B + S-adenosyl-L-methionine = Co-precorrin-6A + S-adenosyl-L-homocysteine</text>
        <dbReference type="Rhea" id="RHEA:26285"/>
        <dbReference type="ChEBI" id="CHEBI:57856"/>
        <dbReference type="ChEBI" id="CHEBI:59789"/>
        <dbReference type="ChEBI" id="CHEBI:60063"/>
        <dbReference type="ChEBI" id="CHEBI:60064"/>
        <dbReference type="EC" id="2.1.1.195"/>
    </reaction>
</comment>
<dbReference type="OrthoDB" id="6439987at2"/>
<dbReference type="AlphaFoldDB" id="A0A3N2DYN0"/>
<comment type="caution">
    <text evidence="6">The sequence shown here is derived from an EMBL/GenBank/DDBJ whole genome shotgun (WGS) entry which is preliminary data.</text>
</comment>
<proteinExistence type="inferred from homology"/>
<dbReference type="GO" id="GO:0043780">
    <property type="term" value="F:cobalt-precorrin-5B C1-methyltransferase activity"/>
    <property type="evidence" value="ECO:0007669"/>
    <property type="project" value="RHEA"/>
</dbReference>
<protein>
    <recommendedName>
        <fullName evidence="5">Cobalt-precorrin-5B C(1)-methyltransferase</fullName>
        <ecNumber evidence="5">2.1.1.195</ecNumber>
    </recommendedName>
    <alternativeName>
        <fullName evidence="5">Cobalt-precorrin-6A synthase</fullName>
    </alternativeName>
</protein>
<evidence type="ECO:0000256" key="4">
    <source>
        <dbReference type="ARBA" id="ARBA00022691"/>
    </source>
</evidence>
<dbReference type="EC" id="2.1.1.195" evidence="5"/>
<dbReference type="PANTHER" id="PTHR35863:SF1">
    <property type="entry name" value="COBALT-PRECORRIN-5B C(1)-METHYLTRANSFERASE"/>
    <property type="match status" value="1"/>
</dbReference>
<dbReference type="RefSeq" id="WP_123710857.1">
    <property type="nucleotide sequence ID" value="NZ_RKHR01000003.1"/>
</dbReference>
<dbReference type="NCBIfam" id="TIGR00312">
    <property type="entry name" value="cbiD"/>
    <property type="match status" value="1"/>
</dbReference>
<accession>A0A3N2DYN0</accession>
<keyword evidence="3 5" id="KW-0808">Transferase</keyword>
<dbReference type="NCBIfam" id="NF000849">
    <property type="entry name" value="PRK00075.1-1"/>
    <property type="match status" value="1"/>
</dbReference>
<dbReference type="Gene3D" id="3.30.2110.10">
    <property type="entry name" value="CbiD-like"/>
    <property type="match status" value="1"/>
</dbReference>
<evidence type="ECO:0000313" key="6">
    <source>
        <dbReference type="EMBL" id="ROS04894.1"/>
    </source>
</evidence>
<dbReference type="Pfam" id="PF01888">
    <property type="entry name" value="CbiD"/>
    <property type="match status" value="1"/>
</dbReference>
<comment type="pathway">
    <text evidence="5">Cofactor biosynthesis; adenosylcobalamin biosynthesis; cob(II)yrinate a,c-diamide from sirohydrochlorin (anaerobic route): step 6/10.</text>
</comment>
<dbReference type="HAMAP" id="MF_00787">
    <property type="entry name" value="CbiD"/>
    <property type="match status" value="1"/>
</dbReference>
<evidence type="ECO:0000256" key="5">
    <source>
        <dbReference type="HAMAP-Rule" id="MF_00787"/>
    </source>
</evidence>
<gene>
    <name evidence="5" type="primary">cbiD</name>
    <name evidence="6" type="ORF">EDC56_0410</name>
</gene>